<evidence type="ECO:0000313" key="2">
    <source>
        <dbReference type="EMBL" id="SDH99435.1"/>
    </source>
</evidence>
<feature type="transmembrane region" description="Helical" evidence="1">
    <location>
        <begin position="58"/>
        <end position="79"/>
    </location>
</feature>
<dbReference type="RefSeq" id="WP_072737062.1">
    <property type="nucleotide sequence ID" value="NZ_CP048813.1"/>
</dbReference>
<accession>A0A1G8GYE2</accession>
<proteinExistence type="predicted"/>
<feature type="transmembrane region" description="Helical" evidence="1">
    <location>
        <begin position="86"/>
        <end position="106"/>
    </location>
</feature>
<keyword evidence="1" id="KW-0812">Transmembrane</keyword>
<feature type="transmembrane region" description="Helical" evidence="1">
    <location>
        <begin position="301"/>
        <end position="317"/>
    </location>
</feature>
<dbReference type="OrthoDB" id="161151at2"/>
<feature type="transmembrane region" description="Helical" evidence="1">
    <location>
        <begin position="268"/>
        <end position="289"/>
    </location>
</feature>
<evidence type="ECO:0000256" key="1">
    <source>
        <dbReference type="SAM" id="Phobius"/>
    </source>
</evidence>
<dbReference type="AlphaFoldDB" id="A0A1G8GYE2"/>
<feature type="transmembrane region" description="Helical" evidence="1">
    <location>
        <begin position="19"/>
        <end position="38"/>
    </location>
</feature>
<feature type="transmembrane region" description="Helical" evidence="1">
    <location>
        <begin position="323"/>
        <end position="340"/>
    </location>
</feature>
<gene>
    <name evidence="2" type="ORF">SAMN05444695_104247</name>
</gene>
<evidence type="ECO:0000313" key="3">
    <source>
        <dbReference type="Proteomes" id="UP000183263"/>
    </source>
</evidence>
<dbReference type="EMBL" id="FNDN01000004">
    <property type="protein sequence ID" value="SDH99435.1"/>
    <property type="molecule type" value="Genomic_DNA"/>
</dbReference>
<feature type="transmembrane region" description="Helical" evidence="1">
    <location>
        <begin position="112"/>
        <end position="131"/>
    </location>
</feature>
<keyword evidence="3" id="KW-1185">Reference proteome</keyword>
<keyword evidence="1" id="KW-1133">Transmembrane helix</keyword>
<sequence length="369" mass="39364">MTEDATTATGRRTRLLRNVYGSSAAESFLVVAIATILITRLYLALTDYPQIGGGTLHIAHALYGGAAMMAALLIGWLFLGFGTRVTTVVVGGIGFGLFLDEVGKFVTRDNDYFYGPAAEIMYVLVVLLLVINRVVRDFRAPTADECLANAAAIAADGVVHGLPPHRRALALRIIERGQRLGADASALAGVTLMIDAAGHRDDRLYAASRLVPRLVPSFLKSPRWVPVMGWLLVVSALLGVIGGIVQLVAGGLDVDTDDTSLQIDRMGISGGILFVSAAVTLSLALPAMLRLRRDGPLWPLRLLRLAALIFTALNALVDFATEGFGALTYVAIGLFTMAVISHRITVRSEELAADEAGARESLPRETPHP</sequence>
<protein>
    <submittedName>
        <fullName evidence="2">Uncharacterized protein</fullName>
    </submittedName>
</protein>
<keyword evidence="1" id="KW-0472">Membrane</keyword>
<reference evidence="2 3" key="1">
    <citation type="submission" date="2016-10" db="EMBL/GenBank/DDBJ databases">
        <authorList>
            <person name="de Groot N.N."/>
        </authorList>
    </citation>
    <scope>NUCLEOTIDE SEQUENCE [LARGE SCALE GENOMIC DNA]</scope>
    <source>
        <strain evidence="2 3">DSM 44892</strain>
    </source>
</reference>
<name>A0A1G8GYE2_9NOCA</name>
<organism evidence="2 3">
    <name type="scientific">Rhodococcus triatomae</name>
    <dbReference type="NCBI Taxonomy" id="300028"/>
    <lineage>
        <taxon>Bacteria</taxon>
        <taxon>Bacillati</taxon>
        <taxon>Actinomycetota</taxon>
        <taxon>Actinomycetes</taxon>
        <taxon>Mycobacteriales</taxon>
        <taxon>Nocardiaceae</taxon>
        <taxon>Rhodococcus</taxon>
    </lineage>
</organism>
<feature type="transmembrane region" description="Helical" evidence="1">
    <location>
        <begin position="227"/>
        <end position="248"/>
    </location>
</feature>
<dbReference type="Proteomes" id="UP000183263">
    <property type="component" value="Unassembled WGS sequence"/>
</dbReference>